<protein>
    <recommendedName>
        <fullName evidence="1">site-specific DNA-methyltransferase (adenine-specific)</fullName>
        <ecNumber evidence="1">2.1.1.72</ecNumber>
    </recommendedName>
</protein>
<evidence type="ECO:0000259" key="9">
    <source>
        <dbReference type="Pfam" id="PF20473"/>
    </source>
</evidence>
<comment type="catalytic activity">
    <reaction evidence="4">
        <text>a 2'-deoxyadenosine in DNA + S-adenosyl-L-methionine = an N(6)-methyl-2'-deoxyadenosine in DNA + S-adenosyl-L-homocysteine + H(+)</text>
        <dbReference type="Rhea" id="RHEA:15197"/>
        <dbReference type="Rhea" id="RHEA-COMP:12418"/>
        <dbReference type="Rhea" id="RHEA-COMP:12419"/>
        <dbReference type="ChEBI" id="CHEBI:15378"/>
        <dbReference type="ChEBI" id="CHEBI:57856"/>
        <dbReference type="ChEBI" id="CHEBI:59789"/>
        <dbReference type="ChEBI" id="CHEBI:90615"/>
        <dbReference type="ChEBI" id="CHEBI:90616"/>
        <dbReference type="EC" id="2.1.1.72"/>
    </reaction>
</comment>
<dbReference type="InterPro" id="IPR046816">
    <property type="entry name" value="MmeI_Mtase"/>
</dbReference>
<dbReference type="PRINTS" id="PR00507">
    <property type="entry name" value="N12N6MTFRASE"/>
</dbReference>
<evidence type="ECO:0000256" key="3">
    <source>
        <dbReference type="ARBA" id="ARBA00022679"/>
    </source>
</evidence>
<dbReference type="InterPro" id="IPR050953">
    <property type="entry name" value="N4_N6_ade-DNA_methylase"/>
</dbReference>
<accession>A0A1G1T6I6</accession>
<dbReference type="InterPro" id="IPR046819">
    <property type="entry name" value="MmeI_hel"/>
</dbReference>
<dbReference type="InterPro" id="IPR029063">
    <property type="entry name" value="SAM-dependent_MTases_sf"/>
</dbReference>
<dbReference type="Pfam" id="PF20466">
    <property type="entry name" value="MmeI_TRD"/>
    <property type="match status" value="1"/>
</dbReference>
<gene>
    <name evidence="10" type="ORF">BEN48_12685</name>
</gene>
<reference evidence="10 11" key="1">
    <citation type="submission" date="2016-08" db="EMBL/GenBank/DDBJ databases">
        <title>Hymenobacter coccineus sp. nov., Hymenobacter lapidarius sp. nov. and Hymenobacter glacialis sp. nov., isolated from Antarctic soil.</title>
        <authorList>
            <person name="Sedlacek I."/>
            <person name="Kralova S."/>
            <person name="Kyrova K."/>
            <person name="Maslanova I."/>
            <person name="Stankova E."/>
            <person name="Vrbovska V."/>
            <person name="Nemec M."/>
            <person name="Bartak M."/>
            <person name="Svec P."/>
            <person name="Busse H.-J."/>
            <person name="Pantucek R."/>
        </authorList>
    </citation>
    <scope>NUCLEOTIDE SEQUENCE [LARGE SCALE GENOMIC DNA]</scope>
    <source>
        <strain evidence="10 11">CCM 8648</strain>
    </source>
</reference>
<keyword evidence="3" id="KW-0808">Transferase</keyword>
<evidence type="ECO:0000259" key="7">
    <source>
        <dbReference type="Pfam" id="PF20465"/>
    </source>
</evidence>
<dbReference type="Pfam" id="PF20473">
    <property type="entry name" value="MmeI_Mtase"/>
    <property type="match status" value="1"/>
</dbReference>
<dbReference type="GO" id="GO:0009007">
    <property type="term" value="F:site-specific DNA-methyltransferase (adenine-specific) activity"/>
    <property type="evidence" value="ECO:0007669"/>
    <property type="project" value="UniProtKB-EC"/>
</dbReference>
<dbReference type="GO" id="GO:0003676">
    <property type="term" value="F:nucleic acid binding"/>
    <property type="evidence" value="ECO:0007669"/>
    <property type="project" value="InterPro"/>
</dbReference>
<dbReference type="GO" id="GO:0032259">
    <property type="term" value="P:methylation"/>
    <property type="evidence" value="ECO:0007669"/>
    <property type="project" value="UniProtKB-KW"/>
</dbReference>
<dbReference type="Proteomes" id="UP000177791">
    <property type="component" value="Unassembled WGS sequence"/>
</dbReference>
<evidence type="ECO:0000256" key="1">
    <source>
        <dbReference type="ARBA" id="ARBA00011900"/>
    </source>
</evidence>
<comment type="caution">
    <text evidence="10">The sequence shown here is derived from an EMBL/GenBank/DDBJ whole genome shotgun (WGS) entry which is preliminary data.</text>
</comment>
<feature type="domain" description="MmeI-like helicase spacer" evidence="7">
    <location>
        <begin position="236"/>
        <end position="310"/>
    </location>
</feature>
<dbReference type="Pfam" id="PF20464">
    <property type="entry name" value="MmeI_N"/>
    <property type="match status" value="1"/>
</dbReference>
<keyword evidence="2 10" id="KW-0489">Methyltransferase</keyword>
<proteinExistence type="predicted"/>
<dbReference type="InterPro" id="IPR002052">
    <property type="entry name" value="DNA_methylase_N6_adenine_CS"/>
</dbReference>
<dbReference type="InterPro" id="IPR046820">
    <property type="entry name" value="MmeI_TRD"/>
</dbReference>
<keyword evidence="11" id="KW-1185">Reference proteome</keyword>
<dbReference type="PANTHER" id="PTHR33841:SF1">
    <property type="entry name" value="DNA METHYLTRANSFERASE A"/>
    <property type="match status" value="1"/>
</dbReference>
<feature type="domain" description="MmeI-like N-terminal" evidence="6">
    <location>
        <begin position="3"/>
        <end position="229"/>
    </location>
</feature>
<organism evidence="10 11">
    <name type="scientific">Hymenobacter glacialis</name>
    <dbReference type="NCBI Taxonomy" id="1908236"/>
    <lineage>
        <taxon>Bacteria</taxon>
        <taxon>Pseudomonadati</taxon>
        <taxon>Bacteroidota</taxon>
        <taxon>Cytophagia</taxon>
        <taxon>Cytophagales</taxon>
        <taxon>Hymenobacteraceae</taxon>
        <taxon>Hymenobacter</taxon>
    </lineage>
</organism>
<dbReference type="PROSITE" id="PS00092">
    <property type="entry name" value="N6_MTASE"/>
    <property type="match status" value="1"/>
</dbReference>
<dbReference type="InterPro" id="IPR046817">
    <property type="entry name" value="MmeI_N"/>
</dbReference>
<dbReference type="Pfam" id="PF20465">
    <property type="entry name" value="MmeI_hel"/>
    <property type="match status" value="1"/>
</dbReference>
<feature type="region of interest" description="Disordered" evidence="5">
    <location>
        <begin position="525"/>
        <end position="562"/>
    </location>
</feature>
<feature type="domain" description="MmeI-like target recognition" evidence="8">
    <location>
        <begin position="762"/>
        <end position="943"/>
    </location>
</feature>
<evidence type="ECO:0000256" key="5">
    <source>
        <dbReference type="SAM" id="MobiDB-lite"/>
    </source>
</evidence>
<evidence type="ECO:0000256" key="4">
    <source>
        <dbReference type="ARBA" id="ARBA00047942"/>
    </source>
</evidence>
<dbReference type="AlphaFoldDB" id="A0A1G1T6I6"/>
<dbReference type="EC" id="2.1.1.72" evidence="1"/>
<evidence type="ECO:0000259" key="6">
    <source>
        <dbReference type="Pfam" id="PF20464"/>
    </source>
</evidence>
<dbReference type="SUPFAM" id="SSF53335">
    <property type="entry name" value="S-adenosyl-L-methionine-dependent methyltransferases"/>
    <property type="match status" value="1"/>
</dbReference>
<evidence type="ECO:0000259" key="8">
    <source>
        <dbReference type="Pfam" id="PF20466"/>
    </source>
</evidence>
<dbReference type="OrthoDB" id="32195at2"/>
<dbReference type="STRING" id="1908236.BEN48_12685"/>
<feature type="domain" description="MmeI-like DNA-methyltransferase" evidence="9">
    <location>
        <begin position="401"/>
        <end position="691"/>
    </location>
</feature>
<sequence>MHYTDFETRWLKSGGAERANYGLFLTDLCDLLGVARPDATTDDPAQDAYVLERAVTFGNSGGKGSTGRIDLYKRGCFVLETKQGTDTPDQQARAAKAELGLPADKRRKGHAVRGTAKWGQMMEAARQQALGYVRALPGSEPRPPFVVVVDVGYCIDLYSNFAGVGDNYVPFPDSQTYRLRTADLADERVRARLTQVFADPQALDPSRRAAQVTRQLAGQLAALSAQLERAGHASDAVAQFLMRCLFTMFAEDVALIPKDSFSGLLAAYSATEELRGLLPDALQSLWHTMDKGGFAPDLRAKLRRFNGQLFHEASALPLNADQLTLLREAAKADWAEVEPAIFGTLLERALDPKERHSLGAHYTPRRYVERLVVPAVVAPLRREWAAAQAASARRLEENKPKEAREELVTFLRRLTSVRVLDPACGSGNFLYVTLEHLKRLEGEVLTAINSYGQTGLLDLGGGTTVSPRQLLGLELNPRAAAIADVVLKIGYLQWHLRTNGITQLAEPLLDEYRNIRQQDAALRHDAPTPRLDAHGQPVTRWDGTTRPHPTTGQPVPDETARTPVLDYPNPRPAEWPEADFIVGNPPFVGPARMRDALGDGYTEALRIAYKGKVPDSADLVMYWWYNAAAAVLRGPAERFGFITTNSLKQTFNRRVMQPFLEGDPAPLTLTFAIPDHPWVDAAQGAAVRIAMTVAERTTAASAGQLLVLKTEAVAEGEEAAEVTFEEQQGQILSDLSIGAALDSAKSLKANSALTNRGFELGGAGFIITQDEARQLGLGEIAGLDKYIRPYRNGRDLADKPRGVMVIDMFGLTEAEVLTNYPLVYQRLVERVKPERDQNRDAILRNNWWLHRRARTDLRDALRGTQRYIATVETSKHRVFQLLATDILPDNKLIVFALDDAYCLGVLSSRIHTTWALATGSFLGVGNDSVYAKTRTFDPFPFPAATEAQQAEIRKLAEQLDAHRKRQQAQHPTLTLTDLYNVVEKLRAGLPLTPKEQATHENGLAAVVLELHRQLDAAVAAAYGWPPTLPEPELLTRLVQLNQQRAAEEAAGTVRYLRPAYQAPAGTAPEQLSMRQGLAPDAGGSAATATVRREWPTGLAQQMRAVREVVEGSTGGALTAAGVAGSFAGKVRAAQVQPLLESLAELALLRHVPEQEAYAL</sequence>
<dbReference type="RefSeq" id="WP_070733755.1">
    <property type="nucleotide sequence ID" value="NZ_MDZC01000049.1"/>
</dbReference>
<dbReference type="PANTHER" id="PTHR33841">
    <property type="entry name" value="DNA METHYLTRANSFERASE YEEA-RELATED"/>
    <property type="match status" value="1"/>
</dbReference>
<evidence type="ECO:0000256" key="2">
    <source>
        <dbReference type="ARBA" id="ARBA00022603"/>
    </source>
</evidence>
<evidence type="ECO:0000313" key="10">
    <source>
        <dbReference type="EMBL" id="OGX86485.1"/>
    </source>
</evidence>
<dbReference type="Gene3D" id="3.40.50.150">
    <property type="entry name" value="Vaccinia Virus protein VP39"/>
    <property type="match status" value="1"/>
</dbReference>
<name>A0A1G1T6I6_9BACT</name>
<evidence type="ECO:0000313" key="11">
    <source>
        <dbReference type="Proteomes" id="UP000177791"/>
    </source>
</evidence>
<dbReference type="EMBL" id="MDZC01000049">
    <property type="protein sequence ID" value="OGX86485.1"/>
    <property type="molecule type" value="Genomic_DNA"/>
</dbReference>